<protein>
    <submittedName>
        <fullName evidence="5">Glycine zipper 2TM domain-containing protein</fullName>
    </submittedName>
</protein>
<organism evidence="5 6">
    <name type="scientific">Variovorax humicola</name>
    <dbReference type="NCBI Taxonomy" id="1769758"/>
    <lineage>
        <taxon>Bacteria</taxon>
        <taxon>Pseudomonadati</taxon>
        <taxon>Pseudomonadota</taxon>
        <taxon>Betaproteobacteria</taxon>
        <taxon>Burkholderiales</taxon>
        <taxon>Comamonadaceae</taxon>
        <taxon>Variovorax</taxon>
    </lineage>
</organism>
<accession>A0ABU8W9R6</accession>
<keyword evidence="2" id="KW-0472">Membrane</keyword>
<evidence type="ECO:0000313" key="5">
    <source>
        <dbReference type="EMBL" id="MEJ8826132.1"/>
    </source>
</evidence>
<dbReference type="RefSeq" id="WP_340367170.1">
    <property type="nucleotide sequence ID" value="NZ_JBBKZV010000029.1"/>
</dbReference>
<evidence type="ECO:0000256" key="1">
    <source>
        <dbReference type="ARBA" id="ARBA00004370"/>
    </source>
</evidence>
<keyword evidence="3" id="KW-0732">Signal</keyword>
<dbReference type="Pfam" id="PF05433">
    <property type="entry name" value="Rick_17kDa_Anti"/>
    <property type="match status" value="1"/>
</dbReference>
<feature type="chain" id="PRO_5047299796" evidence="3">
    <location>
        <begin position="23"/>
        <end position="148"/>
    </location>
</feature>
<dbReference type="PROSITE" id="PS51257">
    <property type="entry name" value="PROKAR_LIPOPROTEIN"/>
    <property type="match status" value="1"/>
</dbReference>
<evidence type="ECO:0000256" key="2">
    <source>
        <dbReference type="ARBA" id="ARBA00023136"/>
    </source>
</evidence>
<name>A0ABU8W9R6_9BURK</name>
<reference evidence="5 6" key="1">
    <citation type="submission" date="2024-03" db="EMBL/GenBank/DDBJ databases">
        <title>Novel species of the genus Variovorax.</title>
        <authorList>
            <person name="Liu Q."/>
            <person name="Xin Y.-H."/>
        </authorList>
    </citation>
    <scope>NUCLEOTIDE SEQUENCE [LARGE SCALE GENOMIC DNA]</scope>
    <source>
        <strain evidence="5 6">KACC 18501</strain>
    </source>
</reference>
<evidence type="ECO:0000256" key="3">
    <source>
        <dbReference type="SAM" id="SignalP"/>
    </source>
</evidence>
<feature type="signal peptide" evidence="3">
    <location>
        <begin position="1"/>
        <end position="22"/>
    </location>
</feature>
<sequence length="148" mass="14886">MNRHLVPRIGVLALTLALGACATPGAQPGAMEVRRATIEQITPTQLQSNHHAGIGAVVGGLAGVGIGSLIGGGTGRDVAMVLGAVGGAVAGNEVQKKYDQPTPGQQIVVRTGSGVLVSVSQPVNPGLRVGQRVYIEGTGESARIVPQQ</sequence>
<gene>
    <name evidence="5" type="ORF">WKW80_29580</name>
</gene>
<dbReference type="EMBL" id="JBBKZV010000029">
    <property type="protein sequence ID" value="MEJ8826132.1"/>
    <property type="molecule type" value="Genomic_DNA"/>
</dbReference>
<evidence type="ECO:0000313" key="6">
    <source>
        <dbReference type="Proteomes" id="UP001363010"/>
    </source>
</evidence>
<dbReference type="PANTHER" id="PTHR35603">
    <property type="match status" value="1"/>
</dbReference>
<dbReference type="InterPro" id="IPR051407">
    <property type="entry name" value="Bact_OM_lipoprot/Surf_antigen"/>
</dbReference>
<dbReference type="Proteomes" id="UP001363010">
    <property type="component" value="Unassembled WGS sequence"/>
</dbReference>
<evidence type="ECO:0000259" key="4">
    <source>
        <dbReference type="Pfam" id="PF05433"/>
    </source>
</evidence>
<dbReference type="InterPro" id="IPR008816">
    <property type="entry name" value="Gly_zipper_2TM_dom"/>
</dbReference>
<comment type="subcellular location">
    <subcellularLocation>
        <location evidence="1">Membrane</location>
    </subcellularLocation>
</comment>
<comment type="caution">
    <text evidence="5">The sequence shown here is derived from an EMBL/GenBank/DDBJ whole genome shotgun (WGS) entry which is preliminary data.</text>
</comment>
<feature type="domain" description="Glycine zipper 2TM" evidence="4">
    <location>
        <begin position="54"/>
        <end position="95"/>
    </location>
</feature>
<proteinExistence type="predicted"/>
<keyword evidence="6" id="KW-1185">Reference proteome</keyword>
<dbReference type="PANTHER" id="PTHR35603:SF2">
    <property type="entry name" value="OUTER MEMBRANE LIPOPROTEIN"/>
    <property type="match status" value="1"/>
</dbReference>